<dbReference type="AlphaFoldDB" id="A0A1V0AIH1"/>
<evidence type="ECO:0000313" key="5">
    <source>
        <dbReference type="Proteomes" id="UP000190797"/>
    </source>
</evidence>
<sequence length="142" mass="15906">MLLTSIDPLLQEAERQFGQLAAIAGRDQAMPMDGLRRHDDLLLRFDIPGVDPDSIEVSVDRGVLSVSATREEEHGEDERLFVQERPMGSFTRRVYLPEHLDTEHVEAAYDNGVLTLRIPTVETAKPRTVEIRTGEQAKAING</sequence>
<dbReference type="CDD" id="cd06464">
    <property type="entry name" value="ACD_sHsps-like"/>
    <property type="match status" value="1"/>
</dbReference>
<reference evidence="5" key="1">
    <citation type="journal article" date="2017" name="Med. Chem. Commun.">
        <title>Nonomuraea sp. ATCC 55076 harbours the largest actinomycete chromosome to date and the kistamicin biosynthetic gene cluster.</title>
        <authorList>
            <person name="Nazari B."/>
            <person name="Forneris C.C."/>
            <person name="Gibson M.I."/>
            <person name="Moon K."/>
            <person name="Schramma K.R."/>
            <person name="Seyedsayamdost M.R."/>
        </authorList>
    </citation>
    <scope>NUCLEOTIDE SEQUENCE [LARGE SCALE GENOMIC DNA]</scope>
    <source>
        <strain evidence="5">ATCC 55076</strain>
    </source>
</reference>
<feature type="domain" description="SHSP" evidence="3">
    <location>
        <begin position="23"/>
        <end position="134"/>
    </location>
</feature>
<dbReference type="Gene3D" id="2.60.40.790">
    <property type="match status" value="1"/>
</dbReference>
<keyword evidence="5" id="KW-1185">Reference proteome</keyword>
<evidence type="ECO:0000259" key="3">
    <source>
        <dbReference type="PROSITE" id="PS01031"/>
    </source>
</evidence>
<dbReference type="PROSITE" id="PS01031">
    <property type="entry name" value="SHSP"/>
    <property type="match status" value="1"/>
</dbReference>
<dbReference type="InterPro" id="IPR002068">
    <property type="entry name" value="A-crystallin/Hsp20_dom"/>
</dbReference>
<dbReference type="Pfam" id="PF00011">
    <property type="entry name" value="HSP20"/>
    <property type="match status" value="1"/>
</dbReference>
<dbReference type="InterPro" id="IPR008978">
    <property type="entry name" value="HSP20-like_chaperone"/>
</dbReference>
<evidence type="ECO:0000313" key="4">
    <source>
        <dbReference type="EMBL" id="AQZ70017.1"/>
    </source>
</evidence>
<dbReference type="EMBL" id="CP017717">
    <property type="protein sequence ID" value="AQZ70017.1"/>
    <property type="molecule type" value="Genomic_DNA"/>
</dbReference>
<accession>A0A1V0AIH1</accession>
<dbReference type="PANTHER" id="PTHR11527">
    <property type="entry name" value="HEAT-SHOCK PROTEIN 20 FAMILY MEMBER"/>
    <property type="match status" value="1"/>
</dbReference>
<dbReference type="SUPFAM" id="SSF49764">
    <property type="entry name" value="HSP20-like chaperones"/>
    <property type="match status" value="1"/>
</dbReference>
<evidence type="ECO:0000256" key="2">
    <source>
        <dbReference type="RuleBase" id="RU003616"/>
    </source>
</evidence>
<comment type="similarity">
    <text evidence="1 2">Belongs to the small heat shock protein (HSP20) family.</text>
</comment>
<proteinExistence type="inferred from homology"/>
<dbReference type="InterPro" id="IPR031107">
    <property type="entry name" value="Small_HSP"/>
</dbReference>
<dbReference type="Proteomes" id="UP000190797">
    <property type="component" value="Chromosome"/>
</dbReference>
<dbReference type="STRING" id="1909395.BKM31_00710"/>
<dbReference type="RefSeq" id="WP_080046400.1">
    <property type="nucleotide sequence ID" value="NZ_CP017717.1"/>
</dbReference>
<protein>
    <submittedName>
        <fullName evidence="4">Heat-shock protein Hsp20</fullName>
    </submittedName>
</protein>
<dbReference type="OrthoDB" id="5242916at2"/>
<name>A0A1V0AIH1_9ACTN</name>
<evidence type="ECO:0000256" key="1">
    <source>
        <dbReference type="PROSITE-ProRule" id="PRU00285"/>
    </source>
</evidence>
<gene>
    <name evidence="4" type="ORF">BKM31_00710</name>
</gene>
<organism evidence="4 5">
    <name type="scientific">[Actinomadura] parvosata subsp. kistnae</name>
    <dbReference type="NCBI Taxonomy" id="1909395"/>
    <lineage>
        <taxon>Bacteria</taxon>
        <taxon>Bacillati</taxon>
        <taxon>Actinomycetota</taxon>
        <taxon>Actinomycetes</taxon>
        <taxon>Streptosporangiales</taxon>
        <taxon>Streptosporangiaceae</taxon>
        <taxon>Nonomuraea</taxon>
    </lineage>
</organism>
<dbReference type="KEGG" id="noa:BKM31_00710"/>